<name>A0ABX2B0T1_9BACT</name>
<accession>A0ABX2B0T1</accession>
<keyword evidence="3" id="KW-1185">Reference proteome</keyword>
<protein>
    <submittedName>
        <fullName evidence="2">Lipocalin-like domain-containing protein</fullName>
    </submittedName>
</protein>
<organism evidence="2 3">
    <name type="scientific">Xylanibacter caecicola</name>
    <dbReference type="NCBI Taxonomy" id="2736294"/>
    <lineage>
        <taxon>Bacteria</taxon>
        <taxon>Pseudomonadati</taxon>
        <taxon>Bacteroidota</taxon>
        <taxon>Bacteroidia</taxon>
        <taxon>Bacteroidales</taxon>
        <taxon>Prevotellaceae</taxon>
        <taxon>Xylanibacter</taxon>
    </lineage>
</organism>
<gene>
    <name evidence="2" type="ORF">HPS54_02565</name>
</gene>
<dbReference type="Gene3D" id="2.40.128.280">
    <property type="match status" value="1"/>
</dbReference>
<dbReference type="EMBL" id="JABKKJ010000002">
    <property type="protein sequence ID" value="NPE24413.1"/>
    <property type="molecule type" value="Genomic_DNA"/>
</dbReference>
<dbReference type="RefSeq" id="WP_172343906.1">
    <property type="nucleotide sequence ID" value="NZ_CASYYZ010000022.1"/>
</dbReference>
<dbReference type="Proteomes" id="UP000820977">
    <property type="component" value="Unassembled WGS sequence"/>
</dbReference>
<feature type="domain" description="Lipocalin-like" evidence="1">
    <location>
        <begin position="19"/>
        <end position="146"/>
    </location>
</feature>
<evidence type="ECO:0000259" key="1">
    <source>
        <dbReference type="Pfam" id="PF16585"/>
    </source>
</evidence>
<proteinExistence type="predicted"/>
<evidence type="ECO:0000313" key="3">
    <source>
        <dbReference type="Proteomes" id="UP000820977"/>
    </source>
</evidence>
<evidence type="ECO:0000313" key="2">
    <source>
        <dbReference type="EMBL" id="NPE24413.1"/>
    </source>
</evidence>
<comment type="caution">
    <text evidence="2">The sequence shown here is derived from an EMBL/GenBank/DDBJ whole genome shotgun (WGS) entry which is preliminary data.</text>
</comment>
<reference evidence="2 3" key="1">
    <citation type="submission" date="2020-05" db="EMBL/GenBank/DDBJ databases">
        <title>Distinct polysaccharide utilization as determinants for interspecies competition between intestinal Prevotella spp.</title>
        <authorList>
            <person name="Galvez E.J.C."/>
            <person name="Iljazovic A."/>
            <person name="Strowig T."/>
        </authorList>
    </citation>
    <scope>NUCLEOTIDE SEQUENCE [LARGE SCALE GENOMIC DNA]</scope>
    <source>
        <strain evidence="2 3">PCHR</strain>
    </source>
</reference>
<sequence length="147" mass="16682">MKKYILFPLILFAGILPFVSCELETSDNGDLDGFWHLVRIDTLDTQGTCDMKQERIFWSFQKNLLHVDDKTGMNSSILLRFNHSSGSLTLSDPYIYDRGAGDIKLEDVSLLYPFGINSLTETFDVESLSSSRMTIASPVLRLSFKKM</sequence>
<dbReference type="Pfam" id="PF16585">
    <property type="entry name" value="Lipocalin_8"/>
    <property type="match status" value="1"/>
</dbReference>
<dbReference type="InterPro" id="IPR024311">
    <property type="entry name" value="Lipocalin-like"/>
</dbReference>